<protein>
    <recommendedName>
        <fullName evidence="4 8">Signal peptidase I</fullName>
        <ecNumber evidence="3 8">3.4.21.89</ecNumber>
    </recommendedName>
</protein>
<dbReference type="GO" id="GO:0016020">
    <property type="term" value="C:membrane"/>
    <property type="evidence" value="ECO:0007669"/>
    <property type="project" value="UniProtKB-SubCell"/>
</dbReference>
<dbReference type="InterPro" id="IPR019758">
    <property type="entry name" value="Pept_S26A_signal_pept_1_CS"/>
</dbReference>
<name>A0A0K2VNE9_MESPL</name>
<evidence type="ECO:0000256" key="1">
    <source>
        <dbReference type="ARBA" id="ARBA00000677"/>
    </source>
</evidence>
<organism evidence="11 12">
    <name type="scientific">Mesorhizobium plurifarium</name>
    <dbReference type="NCBI Taxonomy" id="69974"/>
    <lineage>
        <taxon>Bacteria</taxon>
        <taxon>Pseudomonadati</taxon>
        <taxon>Pseudomonadota</taxon>
        <taxon>Alphaproteobacteria</taxon>
        <taxon>Hyphomicrobiales</taxon>
        <taxon>Phyllobacteriaceae</taxon>
        <taxon>Mesorhizobium</taxon>
    </lineage>
</organism>
<evidence type="ECO:0000256" key="8">
    <source>
        <dbReference type="RuleBase" id="RU003993"/>
    </source>
</evidence>
<keyword evidence="8" id="KW-1133">Transmembrane helix</keyword>
<dbReference type="InterPro" id="IPR000223">
    <property type="entry name" value="Pept_S26A_signal_pept_1"/>
</dbReference>
<dbReference type="Proteomes" id="UP000182888">
    <property type="component" value="Unassembled WGS sequence"/>
</dbReference>
<proteinExistence type="inferred from homology"/>
<dbReference type="InterPro" id="IPR036286">
    <property type="entry name" value="LexA/Signal_pep-like_sf"/>
</dbReference>
<evidence type="ECO:0000256" key="6">
    <source>
        <dbReference type="ARBA" id="ARBA00022801"/>
    </source>
</evidence>
<feature type="transmembrane region" description="Helical" evidence="8">
    <location>
        <begin position="97"/>
        <end position="119"/>
    </location>
</feature>
<feature type="active site" evidence="7">
    <location>
        <position position="190"/>
    </location>
</feature>
<dbReference type="CDD" id="cd06530">
    <property type="entry name" value="S26_SPase_I"/>
    <property type="match status" value="1"/>
</dbReference>
<keyword evidence="8" id="KW-0812">Transmembrane</keyword>
<sequence>MSNEQGSRSRWSTALVSLFGGPFGGFLWIGAGRAAVAWLIVVSLASIAACYVGLPVFPSANLAWLADFAGPGLAILSAAIVVPFARRFRPDKWYAHGFWVLVLVALTSYGAALAIRTFLFQPFSMPSASMEPTLQLGDYFFASKYVYGYGRYSIPFGLLPVDGRVLGSPPKRGDVVVFRPRSDPETDYVKRIVGLPGDRIQMIDGRLYINRVPVELEDLGDYATQDIRSARLQRETLPEGVSYLVIDYTAPSIGDDTPEIVVPAGEYFMLGDNRDNSADSRFTMGTVPYGNLVGKAVRLFWNSNGSDYAARQVVNGSGE</sequence>
<dbReference type="AlphaFoldDB" id="A0A0K2VNE9"/>
<evidence type="ECO:0000256" key="4">
    <source>
        <dbReference type="ARBA" id="ARBA00019232"/>
    </source>
</evidence>
<dbReference type="SUPFAM" id="SSF51306">
    <property type="entry name" value="LexA/Signal peptidase"/>
    <property type="match status" value="1"/>
</dbReference>
<comment type="subcellular location">
    <subcellularLocation>
        <location evidence="9">Membrane</location>
        <topology evidence="9">Single-pass type II membrane protein</topology>
    </subcellularLocation>
</comment>
<evidence type="ECO:0000259" key="10">
    <source>
        <dbReference type="Pfam" id="PF10502"/>
    </source>
</evidence>
<dbReference type="GO" id="GO:0006465">
    <property type="term" value="P:signal peptide processing"/>
    <property type="evidence" value="ECO:0007669"/>
    <property type="project" value="InterPro"/>
</dbReference>
<dbReference type="PRINTS" id="PR00727">
    <property type="entry name" value="LEADERPTASE"/>
</dbReference>
<dbReference type="InterPro" id="IPR019756">
    <property type="entry name" value="Pept_S26A_signal_pept_1_Ser-AS"/>
</dbReference>
<dbReference type="NCBIfam" id="TIGR02227">
    <property type="entry name" value="sigpep_I_bact"/>
    <property type="match status" value="1"/>
</dbReference>
<keyword evidence="5 8" id="KW-0645">Protease</keyword>
<evidence type="ECO:0000256" key="3">
    <source>
        <dbReference type="ARBA" id="ARBA00013208"/>
    </source>
</evidence>
<dbReference type="Gene3D" id="2.10.109.10">
    <property type="entry name" value="Umud Fragment, subunit A"/>
    <property type="match status" value="1"/>
</dbReference>
<dbReference type="GO" id="GO:0004252">
    <property type="term" value="F:serine-type endopeptidase activity"/>
    <property type="evidence" value="ECO:0007669"/>
    <property type="project" value="InterPro"/>
</dbReference>
<dbReference type="PROSITE" id="PS00761">
    <property type="entry name" value="SPASE_I_3"/>
    <property type="match status" value="1"/>
</dbReference>
<gene>
    <name evidence="11" type="ORF">MPL1032_100166</name>
</gene>
<feature type="transmembrane region" description="Helical" evidence="8">
    <location>
        <begin position="35"/>
        <end position="57"/>
    </location>
</feature>
<dbReference type="InterPro" id="IPR019757">
    <property type="entry name" value="Pept_S26A_signal_pept_1_Lys-AS"/>
</dbReference>
<feature type="domain" description="Peptidase S26" evidence="10">
    <location>
        <begin position="102"/>
        <end position="301"/>
    </location>
</feature>
<feature type="active site" evidence="7">
    <location>
        <position position="129"/>
    </location>
</feature>
<dbReference type="PANTHER" id="PTHR43390:SF1">
    <property type="entry name" value="CHLOROPLAST PROCESSING PEPTIDASE"/>
    <property type="match status" value="1"/>
</dbReference>
<evidence type="ECO:0000256" key="5">
    <source>
        <dbReference type="ARBA" id="ARBA00022670"/>
    </source>
</evidence>
<comment type="similarity">
    <text evidence="2 9">Belongs to the peptidase S26 family.</text>
</comment>
<evidence type="ECO:0000256" key="2">
    <source>
        <dbReference type="ARBA" id="ARBA00009370"/>
    </source>
</evidence>
<dbReference type="PROSITE" id="PS00760">
    <property type="entry name" value="SPASE_I_2"/>
    <property type="match status" value="1"/>
</dbReference>
<dbReference type="InterPro" id="IPR019533">
    <property type="entry name" value="Peptidase_S26"/>
</dbReference>
<comment type="caution">
    <text evidence="8">Lacks conserved residue(s) required for the propagation of feature annotation.</text>
</comment>
<accession>A0A0K2VNE9</accession>
<feature type="transmembrane region" description="Helical" evidence="8">
    <location>
        <begin position="12"/>
        <end position="29"/>
    </location>
</feature>
<keyword evidence="6 8" id="KW-0378">Hydrolase</keyword>
<dbReference type="EC" id="3.4.21.89" evidence="3 8"/>
<keyword evidence="8" id="KW-0472">Membrane</keyword>
<dbReference type="Pfam" id="PF10502">
    <property type="entry name" value="Peptidase_S26"/>
    <property type="match status" value="1"/>
</dbReference>
<dbReference type="PROSITE" id="PS00501">
    <property type="entry name" value="SPASE_I_1"/>
    <property type="match status" value="1"/>
</dbReference>
<evidence type="ECO:0000313" key="12">
    <source>
        <dbReference type="Proteomes" id="UP000182888"/>
    </source>
</evidence>
<evidence type="ECO:0000256" key="7">
    <source>
        <dbReference type="PIRSR" id="PIRSR600223-1"/>
    </source>
</evidence>
<dbReference type="EMBL" id="CCND01000002">
    <property type="protein sequence ID" value="CDX49675.1"/>
    <property type="molecule type" value="Genomic_DNA"/>
</dbReference>
<dbReference type="PANTHER" id="PTHR43390">
    <property type="entry name" value="SIGNAL PEPTIDASE I"/>
    <property type="match status" value="1"/>
</dbReference>
<feature type="transmembrane region" description="Helical" evidence="8">
    <location>
        <begin position="64"/>
        <end position="85"/>
    </location>
</feature>
<comment type="catalytic activity">
    <reaction evidence="1 8">
        <text>Cleavage of hydrophobic, N-terminal signal or leader sequences from secreted and periplasmic proteins.</text>
        <dbReference type="EC" id="3.4.21.89"/>
    </reaction>
</comment>
<reference evidence="12" key="1">
    <citation type="submission" date="2014-08" db="EMBL/GenBank/DDBJ databases">
        <authorList>
            <person name="Edwards T."/>
        </authorList>
    </citation>
    <scope>NUCLEOTIDE SEQUENCE [LARGE SCALE GENOMIC DNA]</scope>
</reference>
<evidence type="ECO:0000256" key="9">
    <source>
        <dbReference type="RuleBase" id="RU362042"/>
    </source>
</evidence>
<evidence type="ECO:0000313" key="11">
    <source>
        <dbReference type="EMBL" id="CDX49675.1"/>
    </source>
</evidence>
<dbReference type="GO" id="GO:0009003">
    <property type="term" value="F:signal peptidase activity"/>
    <property type="evidence" value="ECO:0007669"/>
    <property type="project" value="UniProtKB-EC"/>
</dbReference>